<evidence type="ECO:0000313" key="2">
    <source>
        <dbReference type="EMBL" id="SEN53135.1"/>
    </source>
</evidence>
<dbReference type="EMBL" id="FOCP01000022">
    <property type="protein sequence ID" value="SEN53135.1"/>
    <property type="molecule type" value="Genomic_DNA"/>
</dbReference>
<reference evidence="2 3" key="1">
    <citation type="submission" date="2016-10" db="EMBL/GenBank/DDBJ databases">
        <authorList>
            <person name="de Groot N.N."/>
        </authorList>
    </citation>
    <scope>NUCLEOTIDE SEQUENCE [LARGE SCALE GENOMIC DNA]</scope>
    <source>
        <strain evidence="2 3">Nm22</strain>
    </source>
</reference>
<dbReference type="InterPro" id="IPR009989">
    <property type="entry name" value="TrbM"/>
</dbReference>
<dbReference type="RefSeq" id="WP_090633904.1">
    <property type="nucleotide sequence ID" value="NZ_FOCP01000022.1"/>
</dbReference>
<feature type="signal peptide" evidence="1">
    <location>
        <begin position="1"/>
        <end position="20"/>
    </location>
</feature>
<protein>
    <submittedName>
        <fullName evidence="2">TrbM protein</fullName>
    </submittedName>
</protein>
<dbReference type="OrthoDB" id="6904272at2"/>
<feature type="chain" id="PRO_5011760611" evidence="1">
    <location>
        <begin position="21"/>
        <end position="98"/>
    </location>
</feature>
<name>A0A1H8HAE1_9PROT</name>
<dbReference type="AlphaFoldDB" id="A0A1H8HAE1"/>
<organism evidence="2 3">
    <name type="scientific">Nitrosomonas marina</name>
    <dbReference type="NCBI Taxonomy" id="917"/>
    <lineage>
        <taxon>Bacteria</taxon>
        <taxon>Pseudomonadati</taxon>
        <taxon>Pseudomonadota</taxon>
        <taxon>Betaproteobacteria</taxon>
        <taxon>Nitrosomonadales</taxon>
        <taxon>Nitrosomonadaceae</taxon>
        <taxon>Nitrosomonas</taxon>
    </lineage>
</organism>
<dbReference type="STRING" id="917.SAMN05216326_1398"/>
<evidence type="ECO:0000256" key="1">
    <source>
        <dbReference type="SAM" id="SignalP"/>
    </source>
</evidence>
<sequence length="98" mass="10790">MKKYFISFIAMLFLSAPVQAKDSCSTVLCMAGMLQGVGVVSECKGFVQDYFDIILFNSHGGISLNKTFKARGKFLGKCTSAGNWPDMINNKYGRQLGF</sequence>
<keyword evidence="1" id="KW-0732">Signal</keyword>
<accession>A0A1H8HAE1</accession>
<evidence type="ECO:0000313" key="3">
    <source>
        <dbReference type="Proteomes" id="UP000199459"/>
    </source>
</evidence>
<dbReference type="Pfam" id="PF07424">
    <property type="entry name" value="TrbM"/>
    <property type="match status" value="1"/>
</dbReference>
<proteinExistence type="predicted"/>
<dbReference type="Proteomes" id="UP000199459">
    <property type="component" value="Unassembled WGS sequence"/>
</dbReference>
<gene>
    <name evidence="2" type="ORF">SAMN05216325_12247</name>
</gene>